<keyword evidence="7" id="KW-1185">Reference proteome</keyword>
<dbReference type="PANTHER" id="PTHR36985:SF1">
    <property type="entry name" value="TRANSLOCATION AND ASSEMBLY MODULE SUBUNIT TAMB"/>
    <property type="match status" value="1"/>
</dbReference>
<proteinExistence type="predicted"/>
<sequence>MTAVVSVSGPLKAPQTRISSEPALAESDALAYLLTGKPLTQVSQSESNMVASAALAYGSGQMGWVAEQLGIDELSVQQGSTLKDTLLAVGQYLTPDFYVGTKVGLFNKQAVLVLKHKLTDTVNVETQTGTSQRIKLNYEQDKN</sequence>
<keyword evidence="3" id="KW-1133">Transmembrane helix</keyword>
<evidence type="ECO:0000313" key="6">
    <source>
        <dbReference type="EMBL" id="KJV06147.1"/>
    </source>
</evidence>
<reference evidence="7" key="1">
    <citation type="submission" date="2015-03" db="EMBL/GenBank/DDBJ databases">
        <title>Draft genome sequence of a novel methanotroph (Sn10-6) isolated from flooded ricefield rhizosphere in India.</title>
        <authorList>
            <person name="Pandit P.S."/>
            <person name="Pore S.D."/>
            <person name="Arora P."/>
            <person name="Kapse N.G."/>
            <person name="Dhakephalkar P.K."/>
            <person name="Rahalkar M.C."/>
        </authorList>
    </citation>
    <scope>NUCLEOTIDE SEQUENCE [LARGE SCALE GENOMIC DNA]</scope>
    <source>
        <strain evidence="7">Sn10-6</strain>
    </source>
</reference>
<evidence type="ECO:0000256" key="3">
    <source>
        <dbReference type="ARBA" id="ARBA00022989"/>
    </source>
</evidence>
<comment type="caution">
    <text evidence="6">The sequence shown here is derived from an EMBL/GenBank/DDBJ whole genome shotgun (WGS) entry which is preliminary data.</text>
</comment>
<dbReference type="EMBL" id="LAJX01000131">
    <property type="protein sequence ID" value="KJV06147.1"/>
    <property type="molecule type" value="Genomic_DNA"/>
</dbReference>
<dbReference type="AlphaFoldDB" id="A0A0F3IHJ4"/>
<dbReference type="GO" id="GO:0005886">
    <property type="term" value="C:plasma membrane"/>
    <property type="evidence" value="ECO:0007669"/>
    <property type="project" value="InterPro"/>
</dbReference>
<protein>
    <recommendedName>
        <fullName evidence="5">Translocation and assembly module TamB C-terminal domain-containing protein</fullName>
    </recommendedName>
</protein>
<dbReference type="InterPro" id="IPR007452">
    <property type="entry name" value="TamB_C"/>
</dbReference>
<dbReference type="Pfam" id="PF04357">
    <property type="entry name" value="TamB"/>
    <property type="match status" value="1"/>
</dbReference>
<reference evidence="6 7" key="2">
    <citation type="journal article" date="2016" name="Microb. Ecol.">
        <title>Genome Characteristics of a Novel Type I Methanotroph (Sn10-6) Isolated from a Flooded Indian Rice Field.</title>
        <authorList>
            <person name="Rahalkar M.C."/>
            <person name="Pandit P.S."/>
            <person name="Dhakephalkar P.K."/>
            <person name="Pore S."/>
            <person name="Arora P."/>
            <person name="Kapse N."/>
        </authorList>
    </citation>
    <scope>NUCLEOTIDE SEQUENCE [LARGE SCALE GENOMIC DNA]</scope>
    <source>
        <strain evidence="6 7">Sn10-6</strain>
    </source>
</reference>
<accession>A0A0F3IHJ4</accession>
<dbReference type="PATRIC" id="fig|1632867.3.peg.937"/>
<evidence type="ECO:0000259" key="5">
    <source>
        <dbReference type="Pfam" id="PF04357"/>
    </source>
</evidence>
<dbReference type="GO" id="GO:0097347">
    <property type="term" value="C:TAM protein secretion complex"/>
    <property type="evidence" value="ECO:0007669"/>
    <property type="project" value="TreeGrafter"/>
</dbReference>
<organism evidence="6 7">
    <name type="scientific">Methylocucumis oryzae</name>
    <dbReference type="NCBI Taxonomy" id="1632867"/>
    <lineage>
        <taxon>Bacteria</taxon>
        <taxon>Pseudomonadati</taxon>
        <taxon>Pseudomonadota</taxon>
        <taxon>Gammaproteobacteria</taxon>
        <taxon>Methylococcales</taxon>
        <taxon>Methylococcaceae</taxon>
        <taxon>Methylocucumis</taxon>
    </lineage>
</organism>
<evidence type="ECO:0000256" key="2">
    <source>
        <dbReference type="ARBA" id="ARBA00022692"/>
    </source>
</evidence>
<dbReference type="GO" id="GO:0009306">
    <property type="term" value="P:protein secretion"/>
    <property type="evidence" value="ECO:0007669"/>
    <property type="project" value="InterPro"/>
</dbReference>
<comment type="subcellular location">
    <subcellularLocation>
        <location evidence="1">Membrane</location>
        <topology evidence="1">Single-pass membrane protein</topology>
    </subcellularLocation>
</comment>
<evidence type="ECO:0000256" key="4">
    <source>
        <dbReference type="ARBA" id="ARBA00023136"/>
    </source>
</evidence>
<evidence type="ECO:0000313" key="7">
    <source>
        <dbReference type="Proteomes" id="UP000033684"/>
    </source>
</evidence>
<name>A0A0F3IHJ4_9GAMM</name>
<keyword evidence="4" id="KW-0472">Membrane</keyword>
<feature type="domain" description="Translocation and assembly module TamB C-terminal" evidence="5">
    <location>
        <begin position="2"/>
        <end position="141"/>
    </location>
</feature>
<gene>
    <name evidence="6" type="ORF">VZ94_13165</name>
</gene>
<dbReference type="RefSeq" id="WP_045779577.1">
    <property type="nucleotide sequence ID" value="NZ_LAJX01000131.1"/>
</dbReference>
<evidence type="ECO:0000256" key="1">
    <source>
        <dbReference type="ARBA" id="ARBA00004167"/>
    </source>
</evidence>
<dbReference type="Proteomes" id="UP000033684">
    <property type="component" value="Unassembled WGS sequence"/>
</dbReference>
<dbReference type="PANTHER" id="PTHR36985">
    <property type="entry name" value="TRANSLOCATION AND ASSEMBLY MODULE SUBUNIT TAMB"/>
    <property type="match status" value="1"/>
</dbReference>
<keyword evidence="2" id="KW-0812">Transmembrane</keyword>